<evidence type="ECO:0000313" key="1">
    <source>
        <dbReference type="EMBL" id="MBG3879036.1"/>
    </source>
</evidence>
<protein>
    <submittedName>
        <fullName evidence="1">Uncharacterized protein</fullName>
    </submittedName>
</protein>
<dbReference type="EMBL" id="VRYY01000811">
    <property type="protein sequence ID" value="MBG3879036.1"/>
    <property type="molecule type" value="Genomic_DNA"/>
</dbReference>
<gene>
    <name evidence="1" type="ORF">FVW20_19065</name>
</gene>
<dbReference type="RefSeq" id="WP_196610805.1">
    <property type="nucleotide sequence ID" value="NZ_VRYY01000811.1"/>
</dbReference>
<keyword evidence="2" id="KW-1185">Reference proteome</keyword>
<name>A0ABS0J9I8_9BACT</name>
<reference evidence="1 2" key="1">
    <citation type="submission" date="2019-08" db="EMBL/GenBank/DDBJ databases">
        <authorList>
            <person name="Luo N."/>
        </authorList>
    </citation>
    <scope>NUCLEOTIDE SEQUENCE [LARGE SCALE GENOMIC DNA]</scope>
    <source>
        <strain evidence="1 2">NCIMB 9442</strain>
    </source>
</reference>
<dbReference type="Proteomes" id="UP001194469">
    <property type="component" value="Unassembled WGS sequence"/>
</dbReference>
<comment type="caution">
    <text evidence="1">The sequence shown here is derived from an EMBL/GenBank/DDBJ whole genome shotgun (WGS) entry which is preliminary data.</text>
</comment>
<sequence length="164" mass="18592">MSAGPLPGMSTSPAYTVDEVIDNFAALLDSFDFTPEIDAMGIGRMQFMRRKRALQDLRALFIALWRLALRRSFPDDFEVIFETFLERFQQTPTRNAAKRETAALTEKVRGYVGMLEHKGDADFSEAAHHLVSLLSLGDAEAKALRLRLALHIRSTYKLIFDKLI</sequence>
<organism evidence="1 2">
    <name type="scientific">Nitratidesulfovibrio oxamicus</name>
    <dbReference type="NCBI Taxonomy" id="32016"/>
    <lineage>
        <taxon>Bacteria</taxon>
        <taxon>Pseudomonadati</taxon>
        <taxon>Thermodesulfobacteriota</taxon>
        <taxon>Desulfovibrionia</taxon>
        <taxon>Desulfovibrionales</taxon>
        <taxon>Desulfovibrionaceae</taxon>
        <taxon>Nitratidesulfovibrio</taxon>
    </lineage>
</organism>
<proteinExistence type="predicted"/>
<evidence type="ECO:0000313" key="2">
    <source>
        <dbReference type="Proteomes" id="UP001194469"/>
    </source>
</evidence>
<accession>A0ABS0J9I8</accession>